<dbReference type="GO" id="GO:0016747">
    <property type="term" value="F:acyltransferase activity, transferring groups other than amino-acyl groups"/>
    <property type="evidence" value="ECO:0007669"/>
    <property type="project" value="InterPro"/>
</dbReference>
<name>J3CKW0_9FLAO</name>
<gene>
    <name evidence="2" type="ORF">PMI13_01543</name>
</gene>
<dbReference type="GO" id="GO:0005840">
    <property type="term" value="C:ribosome"/>
    <property type="evidence" value="ECO:0007669"/>
    <property type="project" value="UniProtKB-KW"/>
</dbReference>
<evidence type="ECO:0000259" key="1">
    <source>
        <dbReference type="PROSITE" id="PS51186"/>
    </source>
</evidence>
<reference evidence="2 3" key="1">
    <citation type="journal article" date="2012" name="J. Bacteriol.">
        <title>Twenty-one genome sequences from Pseudomonas species and 19 genome sequences from diverse bacteria isolated from the rhizosphere and endosphere of Populus deltoides.</title>
        <authorList>
            <person name="Brown S.D."/>
            <person name="Utturkar S.M."/>
            <person name="Klingeman D.M."/>
            <person name="Johnson C.M."/>
            <person name="Martin S.L."/>
            <person name="Land M.L."/>
            <person name="Lu T.Y."/>
            <person name="Schadt C.W."/>
            <person name="Doktycz M.J."/>
            <person name="Pelletier D.A."/>
        </authorList>
    </citation>
    <scope>NUCLEOTIDE SEQUENCE [LARGE SCALE GENOMIC DNA]</scope>
    <source>
        <strain evidence="2 3">CF314</strain>
    </source>
</reference>
<dbReference type="AlphaFoldDB" id="J3CKW0"/>
<dbReference type="PANTHER" id="PTHR43792:SF16">
    <property type="entry name" value="N-ACETYLTRANSFERASE DOMAIN-CONTAINING PROTEIN"/>
    <property type="match status" value="1"/>
</dbReference>
<dbReference type="Proteomes" id="UP000007509">
    <property type="component" value="Unassembled WGS sequence"/>
</dbReference>
<feature type="domain" description="N-acetyltransferase" evidence="1">
    <location>
        <begin position="21"/>
        <end position="184"/>
    </location>
</feature>
<protein>
    <submittedName>
        <fullName evidence="2">Acetyltransferase, ribosomal protein N-acetylase</fullName>
    </submittedName>
</protein>
<evidence type="ECO:0000313" key="3">
    <source>
        <dbReference type="Proteomes" id="UP000007509"/>
    </source>
</evidence>
<dbReference type="Gene3D" id="3.40.630.30">
    <property type="match status" value="1"/>
</dbReference>
<comment type="caution">
    <text evidence="2">The sequence shown here is derived from an EMBL/GenBank/DDBJ whole genome shotgun (WGS) entry which is preliminary data.</text>
</comment>
<keyword evidence="2" id="KW-0689">Ribosomal protein</keyword>
<keyword evidence="3" id="KW-1185">Reference proteome</keyword>
<proteinExistence type="predicted"/>
<dbReference type="PATRIC" id="fig|1144316.3.peg.1549"/>
<organism evidence="2 3">
    <name type="scientific">Chryseobacterium populi</name>
    <dbReference type="NCBI Taxonomy" id="1144316"/>
    <lineage>
        <taxon>Bacteria</taxon>
        <taxon>Pseudomonadati</taxon>
        <taxon>Bacteroidota</taxon>
        <taxon>Flavobacteriia</taxon>
        <taxon>Flavobacteriales</taxon>
        <taxon>Weeksellaceae</taxon>
        <taxon>Chryseobacterium group</taxon>
        <taxon>Chryseobacterium</taxon>
    </lineage>
</organism>
<evidence type="ECO:0000313" key="2">
    <source>
        <dbReference type="EMBL" id="EJL73586.1"/>
    </source>
</evidence>
<dbReference type="InterPro" id="IPR051531">
    <property type="entry name" value="N-acetyltransferase"/>
</dbReference>
<dbReference type="InterPro" id="IPR016181">
    <property type="entry name" value="Acyl_CoA_acyltransferase"/>
</dbReference>
<dbReference type="Pfam" id="PF13302">
    <property type="entry name" value="Acetyltransf_3"/>
    <property type="match status" value="1"/>
</dbReference>
<dbReference type="PROSITE" id="PS51186">
    <property type="entry name" value="GNAT"/>
    <property type="match status" value="1"/>
</dbReference>
<dbReference type="SUPFAM" id="SSF55729">
    <property type="entry name" value="Acyl-CoA N-acyltransferases (Nat)"/>
    <property type="match status" value="1"/>
</dbReference>
<accession>J3CKW0</accession>
<keyword evidence="2" id="KW-0687">Ribonucleoprotein</keyword>
<dbReference type="EMBL" id="AKJY01000022">
    <property type="protein sequence ID" value="EJL73586.1"/>
    <property type="molecule type" value="Genomic_DNA"/>
</dbReference>
<sequence>MLPFSGQNLKIQMMQLETERLILRKFKETDVERMFLLDSDPEVMKYIGLAPLTDIKESEKVIRMIQQQYTDNGVGRLAVIEKESGLLIGWSGLKLLTQEINGYVNVYDLGYRFLPEFWGKGYALESAKASLNFGFNDLDAQTIYAHAHSENEGSNHILKKLGFQKTGEFVEPDGTCFWYELKRENYFTS</sequence>
<keyword evidence="2" id="KW-0808">Transferase</keyword>
<dbReference type="PANTHER" id="PTHR43792">
    <property type="entry name" value="GNAT FAMILY, PUTATIVE (AFU_ORTHOLOGUE AFUA_3G00765)-RELATED-RELATED"/>
    <property type="match status" value="1"/>
</dbReference>
<dbReference type="InterPro" id="IPR000182">
    <property type="entry name" value="GNAT_dom"/>
</dbReference>